<name>A0A8J8M735_9FIRM</name>
<dbReference type="InterPro" id="IPR007395">
    <property type="entry name" value="Zn_peptidase_2"/>
</dbReference>
<feature type="transmembrane region" description="Helical" evidence="1">
    <location>
        <begin position="202"/>
        <end position="226"/>
    </location>
</feature>
<dbReference type="Proteomes" id="UP000677305">
    <property type="component" value="Chromosome"/>
</dbReference>
<feature type="transmembrane region" description="Helical" evidence="1">
    <location>
        <begin position="141"/>
        <end position="169"/>
    </location>
</feature>
<keyword evidence="1" id="KW-1133">Transmembrane helix</keyword>
<keyword evidence="1" id="KW-0812">Transmembrane</keyword>
<dbReference type="PANTHER" id="PTHR36434">
    <property type="entry name" value="MEMBRANE PROTEASE YUGP-RELATED"/>
    <property type="match status" value="1"/>
</dbReference>
<protein>
    <submittedName>
        <fullName evidence="2">Zinc metallopeptidase</fullName>
    </submittedName>
</protein>
<gene>
    <name evidence="2" type="ORF">HYG85_00245</name>
</gene>
<evidence type="ECO:0000313" key="2">
    <source>
        <dbReference type="EMBL" id="QUH27433.1"/>
    </source>
</evidence>
<evidence type="ECO:0000256" key="1">
    <source>
        <dbReference type="SAM" id="Phobius"/>
    </source>
</evidence>
<reference evidence="2 3" key="1">
    <citation type="submission" date="2020-07" db="EMBL/GenBank/DDBJ databases">
        <title>Vallitalea guaymasensis genome.</title>
        <authorList>
            <person name="Postec A."/>
        </authorList>
    </citation>
    <scope>NUCLEOTIDE SEQUENCE [LARGE SCALE GENOMIC DNA]</scope>
    <source>
        <strain evidence="2 3">Ra1766G1</strain>
    </source>
</reference>
<organism evidence="2 3">
    <name type="scientific">Vallitalea guaymasensis</name>
    <dbReference type="NCBI Taxonomy" id="1185412"/>
    <lineage>
        <taxon>Bacteria</taxon>
        <taxon>Bacillati</taxon>
        <taxon>Bacillota</taxon>
        <taxon>Clostridia</taxon>
        <taxon>Lachnospirales</taxon>
        <taxon>Vallitaleaceae</taxon>
        <taxon>Vallitalea</taxon>
    </lineage>
</organism>
<accession>A0A8J8M735</accession>
<evidence type="ECO:0000313" key="3">
    <source>
        <dbReference type="Proteomes" id="UP000677305"/>
    </source>
</evidence>
<keyword evidence="3" id="KW-1185">Reference proteome</keyword>
<feature type="transmembrane region" description="Helical" evidence="1">
    <location>
        <begin position="6"/>
        <end position="28"/>
    </location>
</feature>
<keyword evidence="1" id="KW-0472">Membrane</keyword>
<dbReference type="AlphaFoldDB" id="A0A8J8M735"/>
<sequence length="233" mass="25469">MRGIGSYGLFYDPTFIILIPAMLLSLYAQSKVASTFKKYSGYRNSRGYTGKDVAEMILRQAGIYDVRVEHVSGRLTDHYDPRSKVLKLSDAVYNNQSIAAVGVAAHECGHAIQHNTGYTFLKIRHAIFPVVNISSKLAFPIILLGLIANIFFLKLGIILFAAVVLFQLVTLPVEFNASNRAIGILESNAYLSYEEIVPAKKVLSAAALTYVAAAAASISSLLRLLLIAGRRND</sequence>
<proteinExistence type="predicted"/>
<dbReference type="RefSeq" id="WP_212691812.1">
    <property type="nucleotide sequence ID" value="NZ_CP058561.1"/>
</dbReference>
<dbReference type="Pfam" id="PF04298">
    <property type="entry name" value="Zn_peptidase_2"/>
    <property type="match status" value="1"/>
</dbReference>
<dbReference type="PANTHER" id="PTHR36434:SF1">
    <property type="entry name" value="MEMBRANE PROTEASE YUGP-RELATED"/>
    <property type="match status" value="1"/>
</dbReference>
<dbReference type="EMBL" id="CP058561">
    <property type="protein sequence ID" value="QUH27433.1"/>
    <property type="molecule type" value="Genomic_DNA"/>
</dbReference>
<dbReference type="KEGG" id="vgu:HYG85_00245"/>